<keyword evidence="3" id="KW-1185">Reference proteome</keyword>
<evidence type="ECO:0000256" key="1">
    <source>
        <dbReference type="SAM" id="MobiDB-lite"/>
    </source>
</evidence>
<feature type="compositionally biased region" description="Acidic residues" evidence="1">
    <location>
        <begin position="70"/>
        <end position="84"/>
    </location>
</feature>
<feature type="region of interest" description="Disordered" evidence="1">
    <location>
        <begin position="124"/>
        <end position="152"/>
    </location>
</feature>
<dbReference type="AlphaFoldDB" id="A0AAD8GV91"/>
<feature type="region of interest" description="Disordered" evidence="1">
    <location>
        <begin position="196"/>
        <end position="234"/>
    </location>
</feature>
<feature type="region of interest" description="Disordered" evidence="1">
    <location>
        <begin position="68"/>
        <end position="96"/>
    </location>
</feature>
<reference evidence="2" key="1">
    <citation type="submission" date="2023-02" db="EMBL/GenBank/DDBJ databases">
        <title>Genome of toxic invasive species Heracleum sosnowskyi carries increased number of genes despite the absence of recent whole-genome duplications.</title>
        <authorList>
            <person name="Schelkunov M."/>
            <person name="Shtratnikova V."/>
            <person name="Makarenko M."/>
            <person name="Klepikova A."/>
            <person name="Omelchenko D."/>
            <person name="Novikova G."/>
            <person name="Obukhova E."/>
            <person name="Bogdanov V."/>
            <person name="Penin A."/>
            <person name="Logacheva M."/>
        </authorList>
    </citation>
    <scope>NUCLEOTIDE SEQUENCE</scope>
    <source>
        <strain evidence="2">Hsosn_3</strain>
        <tissue evidence="2">Leaf</tissue>
    </source>
</reference>
<sequence>MNDLQVNNPRRSSRLNNQEVNSRRRSPCGDVAQKVVDATVNLNAACVKRKLDLCNPPNAYKEMGDTVAMAEDEEEDEEIGESESEGLPPPPPLTNYEKERFVNVTFNDAVYKLLEEHVGDDVAEKPRKRTKKAFKTKLPGGPITRSRSNPVTVPQKEATVKDAGKSILVEPTAQIQLPRSGLGTMADYLILRDRQKKENAEKKATVASGSGTARQPVDGENVLPDIGDDEAEEG</sequence>
<feature type="compositionally biased region" description="Basic residues" evidence="1">
    <location>
        <begin position="126"/>
        <end position="135"/>
    </location>
</feature>
<proteinExistence type="predicted"/>
<evidence type="ECO:0000313" key="3">
    <source>
        <dbReference type="Proteomes" id="UP001237642"/>
    </source>
</evidence>
<feature type="region of interest" description="Disordered" evidence="1">
    <location>
        <begin position="1"/>
        <end position="27"/>
    </location>
</feature>
<accession>A0AAD8GV91</accession>
<dbReference type="Proteomes" id="UP001237642">
    <property type="component" value="Unassembled WGS sequence"/>
</dbReference>
<gene>
    <name evidence="2" type="ORF">POM88_048170</name>
</gene>
<dbReference type="EMBL" id="JAUIZM010000011">
    <property type="protein sequence ID" value="KAK1354914.1"/>
    <property type="molecule type" value="Genomic_DNA"/>
</dbReference>
<name>A0AAD8GV91_9APIA</name>
<reference evidence="2" key="2">
    <citation type="submission" date="2023-05" db="EMBL/GenBank/DDBJ databases">
        <authorList>
            <person name="Schelkunov M.I."/>
        </authorList>
    </citation>
    <scope>NUCLEOTIDE SEQUENCE</scope>
    <source>
        <strain evidence="2">Hsosn_3</strain>
        <tissue evidence="2">Leaf</tissue>
    </source>
</reference>
<protein>
    <submittedName>
        <fullName evidence="2">Uncharacterized protein</fullName>
    </submittedName>
</protein>
<organism evidence="2 3">
    <name type="scientific">Heracleum sosnowskyi</name>
    <dbReference type="NCBI Taxonomy" id="360622"/>
    <lineage>
        <taxon>Eukaryota</taxon>
        <taxon>Viridiplantae</taxon>
        <taxon>Streptophyta</taxon>
        <taxon>Embryophyta</taxon>
        <taxon>Tracheophyta</taxon>
        <taxon>Spermatophyta</taxon>
        <taxon>Magnoliopsida</taxon>
        <taxon>eudicotyledons</taxon>
        <taxon>Gunneridae</taxon>
        <taxon>Pentapetalae</taxon>
        <taxon>asterids</taxon>
        <taxon>campanulids</taxon>
        <taxon>Apiales</taxon>
        <taxon>Apiaceae</taxon>
        <taxon>Apioideae</taxon>
        <taxon>apioid superclade</taxon>
        <taxon>Tordylieae</taxon>
        <taxon>Tordyliinae</taxon>
        <taxon>Heracleum</taxon>
    </lineage>
</organism>
<comment type="caution">
    <text evidence="2">The sequence shown here is derived from an EMBL/GenBank/DDBJ whole genome shotgun (WGS) entry which is preliminary data.</text>
</comment>
<evidence type="ECO:0000313" key="2">
    <source>
        <dbReference type="EMBL" id="KAK1354914.1"/>
    </source>
</evidence>
<feature type="compositionally biased region" description="Polar residues" evidence="1">
    <location>
        <begin position="1"/>
        <end position="20"/>
    </location>
</feature>